<dbReference type="PANTHER" id="PTHR42715:SF10">
    <property type="entry name" value="BETA-GLUCOSIDASE"/>
    <property type="match status" value="1"/>
</dbReference>
<evidence type="ECO:0000313" key="6">
    <source>
        <dbReference type="EMBL" id="KRL68284.1"/>
    </source>
</evidence>
<proteinExistence type="inferred from homology"/>
<evidence type="ECO:0000256" key="1">
    <source>
        <dbReference type="ARBA" id="ARBA00005336"/>
    </source>
</evidence>
<dbReference type="InterPro" id="IPR019800">
    <property type="entry name" value="Glyco_hydro_3_AS"/>
</dbReference>
<keyword evidence="2 4" id="KW-0378">Hydrolase</keyword>
<dbReference type="EMBL" id="AZFA01000002">
    <property type="protein sequence ID" value="KRL68284.1"/>
    <property type="molecule type" value="Genomic_DNA"/>
</dbReference>
<dbReference type="InterPro" id="IPR002772">
    <property type="entry name" value="Glyco_hydro_3_C"/>
</dbReference>
<evidence type="ECO:0000259" key="5">
    <source>
        <dbReference type="SMART" id="SM01217"/>
    </source>
</evidence>
<dbReference type="SUPFAM" id="SSF52279">
    <property type="entry name" value="Beta-D-glucan exohydrolase, C-terminal domain"/>
    <property type="match status" value="1"/>
</dbReference>
<reference evidence="6 7" key="1">
    <citation type="journal article" date="2015" name="Genome Announc.">
        <title>Expanding the biotechnology potential of lactobacilli through comparative genomics of 213 strains and associated genera.</title>
        <authorList>
            <person name="Sun Z."/>
            <person name="Harris H.M."/>
            <person name="McCann A."/>
            <person name="Guo C."/>
            <person name="Argimon S."/>
            <person name="Zhang W."/>
            <person name="Yang X."/>
            <person name="Jeffery I.B."/>
            <person name="Cooney J.C."/>
            <person name="Kagawa T.F."/>
            <person name="Liu W."/>
            <person name="Song Y."/>
            <person name="Salvetti E."/>
            <person name="Wrobel A."/>
            <person name="Rasinkangas P."/>
            <person name="Parkhill J."/>
            <person name="Rea M.C."/>
            <person name="O'Sullivan O."/>
            <person name="Ritari J."/>
            <person name="Douillard F.P."/>
            <person name="Paul Ross R."/>
            <person name="Yang R."/>
            <person name="Briner A.E."/>
            <person name="Felis G.E."/>
            <person name="de Vos W.M."/>
            <person name="Barrangou R."/>
            <person name="Klaenhammer T.R."/>
            <person name="Caufield P.W."/>
            <person name="Cui Y."/>
            <person name="Zhang H."/>
            <person name="O'Toole P.W."/>
        </authorList>
    </citation>
    <scope>NUCLEOTIDE SEQUENCE [LARGE SCALE GENOMIC DNA]</scope>
    <source>
        <strain evidence="6 7">DSM 14857</strain>
    </source>
</reference>
<comment type="caution">
    <text evidence="6">The sequence shown here is derived from an EMBL/GenBank/DDBJ whole genome shotgun (WGS) entry which is preliminary data.</text>
</comment>
<dbReference type="Proteomes" id="UP000051647">
    <property type="component" value="Unassembled WGS sequence"/>
</dbReference>
<dbReference type="Pfam" id="PF00933">
    <property type="entry name" value="Glyco_hydro_3"/>
    <property type="match status" value="1"/>
</dbReference>
<dbReference type="eggNOG" id="COG1472">
    <property type="taxonomic scope" value="Bacteria"/>
</dbReference>
<dbReference type="PANTHER" id="PTHR42715">
    <property type="entry name" value="BETA-GLUCOSIDASE"/>
    <property type="match status" value="1"/>
</dbReference>
<dbReference type="Gene3D" id="3.40.50.1700">
    <property type="entry name" value="Glycoside hydrolase family 3 C-terminal domain"/>
    <property type="match status" value="1"/>
</dbReference>
<dbReference type="SMART" id="SM01217">
    <property type="entry name" value="Fn3_like"/>
    <property type="match status" value="1"/>
</dbReference>
<dbReference type="Pfam" id="PF01915">
    <property type="entry name" value="Glyco_hydro_3_C"/>
    <property type="match status" value="1"/>
</dbReference>
<feature type="domain" description="Fibronectin type III-like" evidence="5">
    <location>
        <begin position="311"/>
        <end position="382"/>
    </location>
</feature>
<organism evidence="6 7">
    <name type="scientific">Companilactobacillus versmoldensis DSM 14857 = KCTC 3814</name>
    <dbReference type="NCBI Taxonomy" id="1423815"/>
    <lineage>
        <taxon>Bacteria</taxon>
        <taxon>Bacillati</taxon>
        <taxon>Bacillota</taxon>
        <taxon>Bacilli</taxon>
        <taxon>Lactobacillales</taxon>
        <taxon>Lactobacillaceae</taxon>
        <taxon>Companilactobacillus</taxon>
    </lineage>
</organism>
<dbReference type="SUPFAM" id="SSF51445">
    <property type="entry name" value="(Trans)glycosidases"/>
    <property type="match status" value="1"/>
</dbReference>
<dbReference type="RefSeq" id="WP_010624122.1">
    <property type="nucleotide sequence ID" value="NZ_AZFA01000002.1"/>
</dbReference>
<evidence type="ECO:0000256" key="2">
    <source>
        <dbReference type="ARBA" id="ARBA00022801"/>
    </source>
</evidence>
<keyword evidence="4" id="KW-0326">Glycosidase</keyword>
<dbReference type="PRINTS" id="PR00133">
    <property type="entry name" value="GLHYDRLASE3"/>
</dbReference>
<dbReference type="Gene3D" id="3.20.20.300">
    <property type="entry name" value="Glycoside hydrolase, family 3, N-terminal domain"/>
    <property type="match status" value="1"/>
</dbReference>
<accession>A0A0R1SGS6</accession>
<keyword evidence="3" id="KW-0119">Carbohydrate metabolism</keyword>
<dbReference type="InterPro" id="IPR001764">
    <property type="entry name" value="Glyco_hydro_3_N"/>
</dbReference>
<sequence length="903" mass="100258">MEKEMSQRESRNAELSRQVAAQGMVLLQNNNQVLPIKNKSVALYGSGAFATYKGGTGSGDVNQRSVINIESGLLKKGFKITSQGWLNRFKRAFHKSRDEYYDQYKDSELSVLAPAFAMDDPEVSDFSPAKTGIYVISRSAGEGQDRENKPGDYQLTDNELSNIQAMSQFYQDSVVLLNVGGVIDTSFIEQCPLLDSVLLVSQPGMDAGLAIADVLDGSVTPMGKLTDTWAKEYRDYYSANSFGQQDPHYQEGIYVGYRYFDSFNIKPRYEFGYGMSYTKFFIEVPKIHVDEQSIQLKIKVQNIGEDYHGSEVVQLYVSNPQSDIPTPYQSLQGYVKTKDLRPDEEQELEMSIPVKNLASFDESRAAEVLVPGIYIIRVGNSSKKTQVVGEFRLDEEVIVKQYKHKLVPENDPTVLRSNNVKIVQADKVPFFILKAVNFDEPTIVNYQDKNIVHTISDHEDGLPGNGREEIVDQVEKLPSSTLIDVYNKKVSLQQFVAQLPQKELIKLVEGILQPEQMGSIVGNAAQDVPGAAGQTYSNDTYKIPATVNADGPAGLRLTPKYQDDDGNTQVQYATAWPIGTLLAQTWDVDLIKQVGKAVGEEMKEFGVTIWLAPGMNIHRDPLGGRNFEYYSEDPVLSGTIAAAEVNGVQLNPGVGATIKHFLGNNQETKRNTGDSIIGEQALREIYLKNFKIAVETSQPMAVMSSYNKVNGTFAGQNFDSLTNILRDEWHFKGLVMTDWFSLADPVEGLHAGNDLVMPGANQDKVEAGISNLAPEFDENGVIKSRRVFDIASMSVKTKELWNDFVPDQSGEAVVAINLGKSQQLDDSIAEMIFAGTAQIVNDHKVLISGHWKDNNKLYLGDLQKSAFNILKVVMKTDRFASLVDQAATPLNDPESLKSYFQIK</sequence>
<name>A0A0R1SGS6_9LACO</name>
<dbReference type="PATRIC" id="fig|1423815.3.peg.1046"/>
<evidence type="ECO:0000256" key="3">
    <source>
        <dbReference type="ARBA" id="ARBA00023277"/>
    </source>
</evidence>
<dbReference type="InterPro" id="IPR026891">
    <property type="entry name" value="Fn3-like"/>
</dbReference>
<dbReference type="AlphaFoldDB" id="A0A0R1SGS6"/>
<dbReference type="InterPro" id="IPR017853">
    <property type="entry name" value="GH"/>
</dbReference>
<keyword evidence="7" id="KW-1185">Reference proteome</keyword>
<evidence type="ECO:0000313" key="7">
    <source>
        <dbReference type="Proteomes" id="UP000051647"/>
    </source>
</evidence>
<gene>
    <name evidence="6" type="ORF">FC27_GL001026</name>
</gene>
<dbReference type="GO" id="GO:0005975">
    <property type="term" value="P:carbohydrate metabolic process"/>
    <property type="evidence" value="ECO:0007669"/>
    <property type="project" value="InterPro"/>
</dbReference>
<comment type="similarity">
    <text evidence="1 4">Belongs to the glycosyl hydrolase 3 family.</text>
</comment>
<dbReference type="Pfam" id="PF14310">
    <property type="entry name" value="Fn3-like"/>
    <property type="match status" value="1"/>
</dbReference>
<dbReference type="PROSITE" id="PS00775">
    <property type="entry name" value="GLYCOSYL_HYDROL_F3"/>
    <property type="match status" value="1"/>
</dbReference>
<dbReference type="GO" id="GO:0004553">
    <property type="term" value="F:hydrolase activity, hydrolyzing O-glycosyl compounds"/>
    <property type="evidence" value="ECO:0007669"/>
    <property type="project" value="InterPro"/>
</dbReference>
<dbReference type="Gene3D" id="2.60.40.10">
    <property type="entry name" value="Immunoglobulins"/>
    <property type="match status" value="1"/>
</dbReference>
<dbReference type="InterPro" id="IPR013783">
    <property type="entry name" value="Ig-like_fold"/>
</dbReference>
<dbReference type="InterPro" id="IPR050288">
    <property type="entry name" value="Cellulose_deg_GH3"/>
</dbReference>
<dbReference type="STRING" id="1423815.FC27_GL001026"/>
<dbReference type="InterPro" id="IPR036881">
    <property type="entry name" value="Glyco_hydro_3_C_sf"/>
</dbReference>
<dbReference type="InterPro" id="IPR036962">
    <property type="entry name" value="Glyco_hydro_3_N_sf"/>
</dbReference>
<evidence type="ECO:0000256" key="4">
    <source>
        <dbReference type="RuleBase" id="RU361161"/>
    </source>
</evidence>
<dbReference type="OrthoDB" id="9805821at2"/>
<protein>
    <submittedName>
        <fullName evidence="6">Beta-glucosidase-like glycosyl hydrolase</fullName>
    </submittedName>
</protein>